<protein>
    <recommendedName>
        <fullName evidence="1">PPM-type phosphatase domain-containing protein</fullName>
    </recommendedName>
</protein>
<reference evidence="2" key="1">
    <citation type="submission" date="2020-02" db="EMBL/GenBank/DDBJ databases">
        <authorList>
            <person name="Meier V. D."/>
        </authorList>
    </citation>
    <scope>NUCLEOTIDE SEQUENCE</scope>
    <source>
        <strain evidence="2">AVDCRST_MAG68</strain>
    </source>
</reference>
<dbReference type="Pfam" id="PF13672">
    <property type="entry name" value="PP2C_2"/>
    <property type="match status" value="1"/>
</dbReference>
<dbReference type="EMBL" id="CADCTW010000188">
    <property type="protein sequence ID" value="CAA9356738.1"/>
    <property type="molecule type" value="Genomic_DNA"/>
</dbReference>
<dbReference type="SUPFAM" id="SSF81606">
    <property type="entry name" value="PP2C-like"/>
    <property type="match status" value="1"/>
</dbReference>
<name>A0A6J4MG87_9BACT</name>
<evidence type="ECO:0000259" key="1">
    <source>
        <dbReference type="Pfam" id="PF13672"/>
    </source>
</evidence>
<sequence length="250" mass="24980">MPGAWRVAASSVRGTRHVGAGLPCQDAHAWCVTPRGSLVAVVADGAGSAPLAEHGARVAADAALAHLRAADPDPAADGWEDALRGALHAARAAVEEGARAHGAAPRDLATTLIVILASEAAACAAQVGDGAALARTADGALHPLTAPVRGEYANETVFLSSPGGVEGAQLARVRGALVGIAALTDGLQGLALQGAAGAPHPPFFGPLFHFAAEPLPAAEAQAGLDAFLTGPRVTARTDDDLTLLLAVRER</sequence>
<accession>A0A6J4MG87</accession>
<dbReference type="Gene3D" id="3.60.40.10">
    <property type="entry name" value="PPM-type phosphatase domain"/>
    <property type="match status" value="1"/>
</dbReference>
<organism evidence="2">
    <name type="scientific">uncultured Gemmatimonadota bacterium</name>
    <dbReference type="NCBI Taxonomy" id="203437"/>
    <lineage>
        <taxon>Bacteria</taxon>
        <taxon>Pseudomonadati</taxon>
        <taxon>Gemmatimonadota</taxon>
        <taxon>environmental samples</taxon>
    </lineage>
</organism>
<proteinExistence type="predicted"/>
<dbReference type="InterPro" id="IPR001932">
    <property type="entry name" value="PPM-type_phosphatase-like_dom"/>
</dbReference>
<dbReference type="InterPro" id="IPR036457">
    <property type="entry name" value="PPM-type-like_dom_sf"/>
</dbReference>
<gene>
    <name evidence="2" type="ORF">AVDCRST_MAG68-4075</name>
</gene>
<dbReference type="AlphaFoldDB" id="A0A6J4MG87"/>
<feature type="domain" description="PPM-type phosphatase" evidence="1">
    <location>
        <begin position="13"/>
        <end position="228"/>
    </location>
</feature>
<evidence type="ECO:0000313" key="2">
    <source>
        <dbReference type="EMBL" id="CAA9356738.1"/>
    </source>
</evidence>